<dbReference type="PROSITE" id="PS50305">
    <property type="entry name" value="SIRTUIN"/>
    <property type="match status" value="1"/>
</dbReference>
<evidence type="ECO:0000256" key="5">
    <source>
        <dbReference type="ARBA" id="ARBA00022833"/>
    </source>
</evidence>
<keyword evidence="5 9" id="KW-0862">Zinc</keyword>
<dbReference type="InterPro" id="IPR017328">
    <property type="entry name" value="Sirtuin_class_I"/>
</dbReference>
<reference evidence="13 14" key="1">
    <citation type="submission" date="2016-07" db="EMBL/GenBank/DDBJ databases">
        <title>Pervasive Adenine N6-methylation of Active Genes in Fungi.</title>
        <authorList>
            <consortium name="DOE Joint Genome Institute"/>
            <person name="Mondo S.J."/>
            <person name="Dannebaum R.O."/>
            <person name="Kuo R.C."/>
            <person name="Labutti K."/>
            <person name="Haridas S."/>
            <person name="Kuo A."/>
            <person name="Salamov A."/>
            <person name="Ahrendt S.R."/>
            <person name="Lipzen A."/>
            <person name="Sullivan W."/>
            <person name="Andreopoulos W.B."/>
            <person name="Clum A."/>
            <person name="Lindquist E."/>
            <person name="Daum C."/>
            <person name="Ramamoorthy G.K."/>
            <person name="Gryganskyi A."/>
            <person name="Culley D."/>
            <person name="Magnuson J.K."/>
            <person name="James T.Y."/>
            <person name="O'Malley M.A."/>
            <person name="Stajich J.E."/>
            <person name="Spatafora J.W."/>
            <person name="Visel A."/>
            <person name="Grigoriev I.V."/>
        </authorList>
    </citation>
    <scope>NUCLEOTIDE SEQUENCE [LARGE SCALE GENOMIC DNA]</scope>
    <source>
        <strain evidence="13 14">JEL800</strain>
    </source>
</reference>
<dbReference type="GO" id="GO:0017136">
    <property type="term" value="F:histone deacetylase activity, NAD-dependent"/>
    <property type="evidence" value="ECO:0007669"/>
    <property type="project" value="InterPro"/>
</dbReference>
<dbReference type="GO" id="GO:0046872">
    <property type="term" value="F:metal ion binding"/>
    <property type="evidence" value="ECO:0007669"/>
    <property type="project" value="UniProtKB-KW"/>
</dbReference>
<feature type="binding site" evidence="8">
    <location>
        <begin position="53"/>
        <end position="57"/>
    </location>
    <ligand>
        <name>NAD(+)</name>
        <dbReference type="ChEBI" id="CHEBI:57540"/>
    </ligand>
</feature>
<evidence type="ECO:0000256" key="6">
    <source>
        <dbReference type="ARBA" id="ARBA00023027"/>
    </source>
</evidence>
<evidence type="ECO:0000256" key="9">
    <source>
        <dbReference type="PIRSR" id="PIRSR037938-3"/>
    </source>
</evidence>
<proteinExistence type="inferred from homology"/>
<name>A0A1Y2C6B9_9FUNG</name>
<feature type="binding site" evidence="8">
    <location>
        <begin position="135"/>
        <end position="138"/>
    </location>
    <ligand>
        <name>NAD(+)</name>
        <dbReference type="ChEBI" id="CHEBI:57540"/>
    </ligand>
</feature>
<comment type="caution">
    <text evidence="13">The sequence shown here is derived from an EMBL/GenBank/DDBJ whole genome shotgun (WGS) entry which is preliminary data.</text>
</comment>
<feature type="binding site" evidence="9">
    <location>
        <position position="240"/>
    </location>
    <ligand>
        <name>Zn(2+)</name>
        <dbReference type="ChEBI" id="CHEBI:29105"/>
    </ligand>
</feature>
<dbReference type="EMBL" id="MCGO01000028">
    <property type="protein sequence ID" value="ORY42593.1"/>
    <property type="molecule type" value="Genomic_DNA"/>
</dbReference>
<feature type="binding site" evidence="8">
    <location>
        <begin position="302"/>
        <end position="304"/>
    </location>
    <ligand>
        <name>NAD(+)</name>
        <dbReference type="ChEBI" id="CHEBI:57540"/>
    </ligand>
</feature>
<feature type="domain" description="Deacetylase sirtuin-type" evidence="12">
    <location>
        <begin position="25"/>
        <end position="349"/>
    </location>
</feature>
<evidence type="ECO:0000313" key="14">
    <source>
        <dbReference type="Proteomes" id="UP000193642"/>
    </source>
</evidence>
<comment type="caution">
    <text evidence="10">Lacks conserved residue(s) required for the propagation of feature annotation.</text>
</comment>
<keyword evidence="14" id="KW-1185">Reference proteome</keyword>
<dbReference type="EC" id="2.3.1.286" evidence="2"/>
<organism evidence="13 14">
    <name type="scientific">Rhizoclosmatium globosum</name>
    <dbReference type="NCBI Taxonomy" id="329046"/>
    <lineage>
        <taxon>Eukaryota</taxon>
        <taxon>Fungi</taxon>
        <taxon>Fungi incertae sedis</taxon>
        <taxon>Chytridiomycota</taxon>
        <taxon>Chytridiomycota incertae sedis</taxon>
        <taxon>Chytridiomycetes</taxon>
        <taxon>Chytridiales</taxon>
        <taxon>Chytriomycetaceae</taxon>
        <taxon>Rhizoclosmatium</taxon>
    </lineage>
</organism>
<dbReference type="GO" id="GO:0005634">
    <property type="term" value="C:nucleus"/>
    <property type="evidence" value="ECO:0007669"/>
    <property type="project" value="TreeGrafter"/>
</dbReference>
<feature type="binding site" evidence="9">
    <location>
        <position position="163"/>
    </location>
    <ligand>
        <name>Zn(2+)</name>
        <dbReference type="ChEBI" id="CHEBI:29105"/>
    </ligand>
</feature>
<evidence type="ECO:0000313" key="13">
    <source>
        <dbReference type="EMBL" id="ORY42593.1"/>
    </source>
</evidence>
<evidence type="ECO:0000259" key="12">
    <source>
        <dbReference type="PROSITE" id="PS50305"/>
    </source>
</evidence>
<feature type="binding site" evidence="8">
    <location>
        <begin position="63"/>
        <end position="65"/>
    </location>
    <ligand>
        <name>NAD(+)</name>
        <dbReference type="ChEBI" id="CHEBI:57540"/>
    </ligand>
</feature>
<feature type="binding site" evidence="9">
    <location>
        <position position="237"/>
    </location>
    <ligand>
        <name>Zn(2+)</name>
        <dbReference type="ChEBI" id="CHEBI:29105"/>
    </ligand>
</feature>
<sequence length="438" mass="48836">MSFKFWQSKPALSPLEKKRQNPDLNILEDETMDSFVHYLKDHQCKKIVVMTGAGISTSAGIPDFRSPTTGLYANLAKYNLPYPEAVFSINYFRKSPKPFFTLAKELYPGCFKPTLCHYFIRLLADEGMLLRCYTQNIDTLERVAGLNENYLVEAHGSFASAKCVGKHRKPITLATNTETETETEEGSSTENENNNNNDDDSSSDDFVIDESEFRACGKEYSQEWVKEHVFGDKIPECTACQGLVKPNITFFGESLPNRFHAMYPTDLINADALIVIGTSLKVHPFAGLINKVREKVPRLLMNMEVVGVEGSPYRGFDFTGENQEYRRDALFVGGADDGCLKLAEMLGLGDKLKAMVKAEHAKIDLLNGKFSATDSTIVVPEIKPEFVSEAAVKMEVNEAVKEESFAQVASEVTETVEVETKPIMAADDVSHTLENLKL</sequence>
<gene>
    <name evidence="13" type="ORF">BCR33DRAFT_718280</name>
</gene>
<dbReference type="AlphaFoldDB" id="A0A1Y2C6B9"/>
<keyword evidence="4 9" id="KW-0479">Metal-binding</keyword>
<dbReference type="InterPro" id="IPR029035">
    <property type="entry name" value="DHS-like_NAD/FAD-binding_dom"/>
</dbReference>
<dbReference type="Proteomes" id="UP000193642">
    <property type="component" value="Unassembled WGS sequence"/>
</dbReference>
<comment type="cofactor">
    <cofactor evidence="9">
        <name>Zn(2+)</name>
        <dbReference type="ChEBI" id="CHEBI:29105"/>
    </cofactor>
    <text evidence="9">Binds 1 zinc ion per subunit.</text>
</comment>
<dbReference type="PIRSF" id="PIRSF037938">
    <property type="entry name" value="SIR2_euk"/>
    <property type="match status" value="1"/>
</dbReference>
<dbReference type="Pfam" id="PF02146">
    <property type="entry name" value="SIR2"/>
    <property type="match status" value="2"/>
</dbReference>
<dbReference type="CDD" id="cd01408">
    <property type="entry name" value="SIRT1"/>
    <property type="match status" value="1"/>
</dbReference>
<dbReference type="OrthoDB" id="420264at2759"/>
<feature type="active site" description="Proton acceptor" evidence="7">
    <location>
        <position position="155"/>
    </location>
</feature>
<keyword evidence="3" id="KW-0808">Transferase</keyword>
<comment type="similarity">
    <text evidence="1">Belongs to the sirtuin family. Class I subfamily.</text>
</comment>
<dbReference type="InterPro" id="IPR026590">
    <property type="entry name" value="Ssirtuin_cat_dom"/>
</dbReference>
<evidence type="ECO:0000256" key="2">
    <source>
        <dbReference type="ARBA" id="ARBA00012928"/>
    </source>
</evidence>
<evidence type="ECO:0000256" key="10">
    <source>
        <dbReference type="PROSITE-ProRule" id="PRU00236"/>
    </source>
</evidence>
<evidence type="ECO:0000256" key="1">
    <source>
        <dbReference type="ARBA" id="ARBA00006924"/>
    </source>
</evidence>
<dbReference type="Gene3D" id="3.30.1600.10">
    <property type="entry name" value="SIR2/SIRT2 'Small Domain"/>
    <property type="match status" value="2"/>
</dbReference>
<dbReference type="InterPro" id="IPR026591">
    <property type="entry name" value="Sirtuin_cat_small_dom_sf"/>
</dbReference>
<protein>
    <recommendedName>
        <fullName evidence="2">protein acetyllysine N-acetyltransferase</fullName>
        <ecNumber evidence="2">2.3.1.286</ecNumber>
    </recommendedName>
</protein>
<dbReference type="SUPFAM" id="SSF52467">
    <property type="entry name" value="DHS-like NAD/FAD-binding domain"/>
    <property type="match status" value="1"/>
</dbReference>
<evidence type="ECO:0000256" key="8">
    <source>
        <dbReference type="PIRSR" id="PIRSR037938-2"/>
    </source>
</evidence>
<dbReference type="PANTHER" id="PTHR11085">
    <property type="entry name" value="NAD-DEPENDENT PROTEIN DEACYLASE SIRTUIN-5, MITOCHONDRIAL-RELATED"/>
    <property type="match status" value="1"/>
</dbReference>
<dbReference type="PANTHER" id="PTHR11085:SF6">
    <property type="entry name" value="NAD-DEPENDENT PROTEIN DEACETYLASE SIRTUIN-2"/>
    <property type="match status" value="1"/>
</dbReference>
<evidence type="ECO:0000256" key="11">
    <source>
        <dbReference type="SAM" id="MobiDB-lite"/>
    </source>
</evidence>
<dbReference type="Gene3D" id="3.40.50.1220">
    <property type="entry name" value="TPP-binding domain"/>
    <property type="match status" value="1"/>
</dbReference>
<dbReference type="GO" id="GO:0070403">
    <property type="term" value="F:NAD+ binding"/>
    <property type="evidence" value="ECO:0007669"/>
    <property type="project" value="InterPro"/>
</dbReference>
<evidence type="ECO:0000256" key="7">
    <source>
        <dbReference type="PIRSR" id="PIRSR037938-1"/>
    </source>
</evidence>
<feature type="binding site" evidence="8">
    <location>
        <begin position="278"/>
        <end position="279"/>
    </location>
    <ligand>
        <name>NAD(+)</name>
        <dbReference type="ChEBI" id="CHEBI:57540"/>
    </ligand>
</feature>
<dbReference type="InterPro" id="IPR050134">
    <property type="entry name" value="NAD-dep_sirtuin_deacylases"/>
</dbReference>
<evidence type="ECO:0000256" key="4">
    <source>
        <dbReference type="ARBA" id="ARBA00022723"/>
    </source>
</evidence>
<keyword evidence="6 8" id="KW-0520">NAD</keyword>
<feature type="region of interest" description="Disordered" evidence="11">
    <location>
        <begin position="173"/>
        <end position="204"/>
    </location>
</feature>
<dbReference type="STRING" id="329046.A0A1Y2C6B9"/>
<evidence type="ECO:0000256" key="3">
    <source>
        <dbReference type="ARBA" id="ARBA00022679"/>
    </source>
</evidence>
<accession>A0A1Y2C6B9</accession>
<dbReference type="InterPro" id="IPR003000">
    <property type="entry name" value="Sirtuin"/>
</dbReference>